<name>A0A026VZN6_OOCBI</name>
<evidence type="ECO:0000313" key="2">
    <source>
        <dbReference type="Proteomes" id="UP000053097"/>
    </source>
</evidence>
<keyword evidence="2" id="KW-1185">Reference proteome</keyword>
<accession>A0A026VZN6</accession>
<sequence length="151" mass="17403">MSKSASISVNDASIESHTCVYIPPDLDLCNFINYPKSSENLWEVERKLSGKRVRKLLKSNKMYLPHSSMNVPGTEKFLKQKPGKTIIYKIQRCVPPRLPFVLPWCTDEDLSDKQNEIRRLYPFVINGSSEATYEFPFYDLPRQILTVSKSA</sequence>
<protein>
    <submittedName>
        <fullName evidence="1">Uncharacterized protein</fullName>
    </submittedName>
</protein>
<dbReference type="Proteomes" id="UP000053097">
    <property type="component" value="Unassembled WGS sequence"/>
</dbReference>
<dbReference type="EMBL" id="KK107563">
    <property type="protein sequence ID" value="EZA48926.1"/>
    <property type="molecule type" value="Genomic_DNA"/>
</dbReference>
<dbReference type="OrthoDB" id="7679982at2759"/>
<dbReference type="OMA" id="KATHEFP"/>
<dbReference type="AlphaFoldDB" id="A0A026VZN6"/>
<reference evidence="1 2" key="1">
    <citation type="journal article" date="2014" name="Curr. Biol.">
        <title>The genome of the clonal raider ant Cerapachys biroi.</title>
        <authorList>
            <person name="Oxley P.R."/>
            <person name="Ji L."/>
            <person name="Fetter-Pruneda I."/>
            <person name="McKenzie S.K."/>
            <person name="Li C."/>
            <person name="Hu H."/>
            <person name="Zhang G."/>
            <person name="Kronauer D.J."/>
        </authorList>
    </citation>
    <scope>NUCLEOTIDE SEQUENCE [LARGE SCALE GENOMIC DNA]</scope>
</reference>
<proteinExistence type="predicted"/>
<evidence type="ECO:0000313" key="1">
    <source>
        <dbReference type="EMBL" id="EZA48926.1"/>
    </source>
</evidence>
<organism evidence="1 2">
    <name type="scientific">Ooceraea biroi</name>
    <name type="common">Clonal raider ant</name>
    <name type="synonym">Cerapachys biroi</name>
    <dbReference type="NCBI Taxonomy" id="2015173"/>
    <lineage>
        <taxon>Eukaryota</taxon>
        <taxon>Metazoa</taxon>
        <taxon>Ecdysozoa</taxon>
        <taxon>Arthropoda</taxon>
        <taxon>Hexapoda</taxon>
        <taxon>Insecta</taxon>
        <taxon>Pterygota</taxon>
        <taxon>Neoptera</taxon>
        <taxon>Endopterygota</taxon>
        <taxon>Hymenoptera</taxon>
        <taxon>Apocrita</taxon>
        <taxon>Aculeata</taxon>
        <taxon>Formicoidea</taxon>
        <taxon>Formicidae</taxon>
        <taxon>Dorylinae</taxon>
        <taxon>Ooceraea</taxon>
    </lineage>
</organism>
<gene>
    <name evidence="1" type="ORF">X777_12964</name>
</gene>